<proteinExistence type="predicted"/>
<evidence type="ECO:0000256" key="1">
    <source>
        <dbReference type="SAM" id="MobiDB-lite"/>
    </source>
</evidence>
<reference evidence="2" key="1">
    <citation type="journal article" date="2022" name="Front. Genet.">
        <title>Chromosome-Scale Assembly of the Dendrobium nobile Genome Provides Insights Into the Molecular Mechanism of the Biosynthesis of the Medicinal Active Ingredient of Dendrobium.</title>
        <authorList>
            <person name="Xu Q."/>
            <person name="Niu S.-C."/>
            <person name="Li K.-L."/>
            <person name="Zheng P.-J."/>
            <person name="Zhang X.-J."/>
            <person name="Jia Y."/>
            <person name="Liu Y."/>
            <person name="Niu Y.-X."/>
            <person name="Yu L.-H."/>
            <person name="Chen D.-F."/>
            <person name="Zhang G.-Q."/>
        </authorList>
    </citation>
    <scope>NUCLEOTIDE SEQUENCE</scope>
    <source>
        <tissue evidence="2">Leaf</tissue>
    </source>
</reference>
<feature type="region of interest" description="Disordered" evidence="1">
    <location>
        <begin position="1"/>
        <end position="52"/>
    </location>
</feature>
<organism evidence="2 3">
    <name type="scientific">Dendrobium nobile</name>
    <name type="common">Orchid</name>
    <dbReference type="NCBI Taxonomy" id="94219"/>
    <lineage>
        <taxon>Eukaryota</taxon>
        <taxon>Viridiplantae</taxon>
        <taxon>Streptophyta</taxon>
        <taxon>Embryophyta</taxon>
        <taxon>Tracheophyta</taxon>
        <taxon>Spermatophyta</taxon>
        <taxon>Magnoliopsida</taxon>
        <taxon>Liliopsida</taxon>
        <taxon>Asparagales</taxon>
        <taxon>Orchidaceae</taxon>
        <taxon>Epidendroideae</taxon>
        <taxon>Malaxideae</taxon>
        <taxon>Dendrobiinae</taxon>
        <taxon>Dendrobium</taxon>
    </lineage>
</organism>
<evidence type="ECO:0000313" key="3">
    <source>
        <dbReference type="Proteomes" id="UP000829196"/>
    </source>
</evidence>
<dbReference type="EMBL" id="JAGYWB010000018">
    <property type="protein sequence ID" value="KAI0492521.1"/>
    <property type="molecule type" value="Genomic_DNA"/>
</dbReference>
<dbReference type="AlphaFoldDB" id="A0A8T3A9A1"/>
<comment type="caution">
    <text evidence="2">The sequence shown here is derived from an EMBL/GenBank/DDBJ whole genome shotgun (WGS) entry which is preliminary data.</text>
</comment>
<gene>
    <name evidence="2" type="ORF">KFK09_026794</name>
</gene>
<accession>A0A8T3A9A1</accession>
<sequence>MRRGKDGGLELNGLEGEGDGFEVGGGGYADGDAEAEDEEESEELGEKGDGVEEEFGGLKEVELVVLII</sequence>
<feature type="compositionally biased region" description="Acidic residues" evidence="1">
    <location>
        <begin position="31"/>
        <end position="43"/>
    </location>
</feature>
<name>A0A8T3A9A1_DENNO</name>
<dbReference type="Proteomes" id="UP000829196">
    <property type="component" value="Unassembled WGS sequence"/>
</dbReference>
<keyword evidence="3" id="KW-1185">Reference proteome</keyword>
<evidence type="ECO:0000313" key="2">
    <source>
        <dbReference type="EMBL" id="KAI0492521.1"/>
    </source>
</evidence>
<protein>
    <submittedName>
        <fullName evidence="2">Uncharacterized protein</fullName>
    </submittedName>
</protein>